<feature type="domain" description="HTH marR-type" evidence="2">
    <location>
        <begin position="28"/>
        <end position="157"/>
    </location>
</feature>
<dbReference type="Gene3D" id="1.10.10.10">
    <property type="entry name" value="Winged helix-like DNA-binding domain superfamily/Winged helix DNA-binding domain"/>
    <property type="match status" value="1"/>
</dbReference>
<feature type="region of interest" description="Disordered" evidence="1">
    <location>
        <begin position="1"/>
        <end position="22"/>
    </location>
</feature>
<dbReference type="GO" id="GO:0003700">
    <property type="term" value="F:DNA-binding transcription factor activity"/>
    <property type="evidence" value="ECO:0007669"/>
    <property type="project" value="InterPro"/>
</dbReference>
<dbReference type="PRINTS" id="PR00598">
    <property type="entry name" value="HTHMARR"/>
</dbReference>
<dbReference type="AlphaFoldDB" id="A0A323UTT1"/>
<proteinExistence type="predicted"/>
<name>A0A323UTT1_9RHOO</name>
<protein>
    <submittedName>
        <fullName evidence="3">MarR family transcriptional regulator</fullName>
    </submittedName>
</protein>
<accession>A0A323UTT1</accession>
<dbReference type="PROSITE" id="PS50995">
    <property type="entry name" value="HTH_MARR_2"/>
    <property type="match status" value="1"/>
</dbReference>
<feature type="compositionally biased region" description="Basic and acidic residues" evidence="1">
    <location>
        <begin position="10"/>
        <end position="20"/>
    </location>
</feature>
<dbReference type="PANTHER" id="PTHR33164">
    <property type="entry name" value="TRANSCRIPTIONAL REGULATOR, MARR FAMILY"/>
    <property type="match status" value="1"/>
</dbReference>
<dbReference type="OrthoDB" id="8911933at2"/>
<dbReference type="InterPro" id="IPR036388">
    <property type="entry name" value="WH-like_DNA-bd_sf"/>
</dbReference>
<gene>
    <name evidence="3" type="ORF">DNK49_18785</name>
</gene>
<dbReference type="InterPro" id="IPR039422">
    <property type="entry name" value="MarR/SlyA-like"/>
</dbReference>
<dbReference type="SMART" id="SM00347">
    <property type="entry name" value="HTH_MARR"/>
    <property type="match status" value="1"/>
</dbReference>
<comment type="caution">
    <text evidence="3">The sequence shown here is derived from an EMBL/GenBank/DDBJ whole genome shotgun (WGS) entry which is preliminary data.</text>
</comment>
<evidence type="ECO:0000259" key="2">
    <source>
        <dbReference type="PROSITE" id="PS50995"/>
    </source>
</evidence>
<dbReference type="PANTHER" id="PTHR33164:SF89">
    <property type="entry name" value="MARR FAMILY REGULATORY PROTEIN"/>
    <property type="match status" value="1"/>
</dbReference>
<dbReference type="InterPro" id="IPR036390">
    <property type="entry name" value="WH_DNA-bd_sf"/>
</dbReference>
<organism evidence="3 4">
    <name type="scientific">Parazoarcus communis SWub3 = DSM 12120</name>
    <dbReference type="NCBI Taxonomy" id="1121029"/>
    <lineage>
        <taxon>Bacteria</taxon>
        <taxon>Pseudomonadati</taxon>
        <taxon>Pseudomonadota</taxon>
        <taxon>Betaproteobacteria</taxon>
        <taxon>Rhodocyclales</taxon>
        <taxon>Zoogloeaceae</taxon>
        <taxon>Parazoarcus</taxon>
    </lineage>
</organism>
<evidence type="ECO:0000313" key="3">
    <source>
        <dbReference type="EMBL" id="PZA15080.1"/>
    </source>
</evidence>
<dbReference type="EMBL" id="QKOE01000018">
    <property type="protein sequence ID" value="PZA15080.1"/>
    <property type="molecule type" value="Genomic_DNA"/>
</dbReference>
<dbReference type="Proteomes" id="UP000248259">
    <property type="component" value="Unassembled WGS sequence"/>
</dbReference>
<sequence>MPASQSSSKKSTEGPVEKPAKGITPLSALQRFRVLIRTAQRHSQWIERQSGVTGAQLWALQELSEAPGLRVGELANRMALHQSTASNMIDRLETGKLIRKERTSADQRVVRLYLTDDGIALLERAPSPARGVLPEALRLMQQDELVQLQASLDGLLKQIKHLDEGFGMQPLPFTE</sequence>
<dbReference type="Pfam" id="PF12802">
    <property type="entry name" value="MarR_2"/>
    <property type="match status" value="1"/>
</dbReference>
<dbReference type="GO" id="GO:0006950">
    <property type="term" value="P:response to stress"/>
    <property type="evidence" value="ECO:0007669"/>
    <property type="project" value="TreeGrafter"/>
</dbReference>
<reference evidence="3 4" key="1">
    <citation type="submission" date="2018-06" db="EMBL/GenBank/DDBJ databases">
        <title>Azoarcus communis strain SWub3 genome.</title>
        <authorList>
            <person name="Zorraquino Salvo V."/>
            <person name="Toubiana D."/>
            <person name="Blumwald E."/>
        </authorList>
    </citation>
    <scope>NUCLEOTIDE SEQUENCE [LARGE SCALE GENOMIC DNA]</scope>
    <source>
        <strain evidence="3 4">SWub3</strain>
    </source>
</reference>
<dbReference type="InterPro" id="IPR000835">
    <property type="entry name" value="HTH_MarR-typ"/>
</dbReference>
<keyword evidence="4" id="KW-1185">Reference proteome</keyword>
<evidence type="ECO:0000256" key="1">
    <source>
        <dbReference type="SAM" id="MobiDB-lite"/>
    </source>
</evidence>
<dbReference type="SUPFAM" id="SSF46785">
    <property type="entry name" value="Winged helix' DNA-binding domain"/>
    <property type="match status" value="1"/>
</dbReference>
<evidence type="ECO:0000313" key="4">
    <source>
        <dbReference type="Proteomes" id="UP000248259"/>
    </source>
</evidence>